<feature type="domain" description="DUF4378" evidence="3">
    <location>
        <begin position="5482"/>
        <end position="5607"/>
    </location>
</feature>
<feature type="compositionally biased region" description="Low complexity" evidence="2">
    <location>
        <begin position="1046"/>
        <end position="1058"/>
    </location>
</feature>
<feature type="compositionally biased region" description="Low complexity" evidence="2">
    <location>
        <begin position="4738"/>
        <end position="4748"/>
    </location>
</feature>
<organism evidence="4 5">
    <name type="scientific">Edaphochlamys debaryana</name>
    <dbReference type="NCBI Taxonomy" id="47281"/>
    <lineage>
        <taxon>Eukaryota</taxon>
        <taxon>Viridiplantae</taxon>
        <taxon>Chlorophyta</taxon>
        <taxon>core chlorophytes</taxon>
        <taxon>Chlorophyceae</taxon>
        <taxon>CS clade</taxon>
        <taxon>Chlamydomonadales</taxon>
        <taxon>Chlamydomonadales incertae sedis</taxon>
        <taxon>Edaphochlamys</taxon>
    </lineage>
</organism>
<feature type="compositionally biased region" description="Low complexity" evidence="2">
    <location>
        <begin position="2973"/>
        <end position="2990"/>
    </location>
</feature>
<feature type="compositionally biased region" description="Low complexity" evidence="2">
    <location>
        <begin position="195"/>
        <end position="206"/>
    </location>
</feature>
<feature type="compositionally biased region" description="Polar residues" evidence="2">
    <location>
        <begin position="5212"/>
        <end position="5225"/>
    </location>
</feature>
<feature type="compositionally biased region" description="Acidic residues" evidence="2">
    <location>
        <begin position="3531"/>
        <end position="3547"/>
    </location>
</feature>
<feature type="compositionally biased region" description="Low complexity" evidence="2">
    <location>
        <begin position="74"/>
        <end position="85"/>
    </location>
</feature>
<evidence type="ECO:0000313" key="5">
    <source>
        <dbReference type="Proteomes" id="UP000612055"/>
    </source>
</evidence>
<feature type="compositionally biased region" description="Low complexity" evidence="2">
    <location>
        <begin position="101"/>
        <end position="113"/>
    </location>
</feature>
<feature type="compositionally biased region" description="Acidic residues" evidence="2">
    <location>
        <begin position="5165"/>
        <end position="5177"/>
    </location>
</feature>
<feature type="compositionally biased region" description="Basic and acidic residues" evidence="2">
    <location>
        <begin position="479"/>
        <end position="506"/>
    </location>
</feature>
<feature type="region of interest" description="Disordered" evidence="2">
    <location>
        <begin position="417"/>
        <end position="598"/>
    </location>
</feature>
<dbReference type="Proteomes" id="UP000612055">
    <property type="component" value="Unassembled WGS sequence"/>
</dbReference>
<feature type="compositionally biased region" description="Polar residues" evidence="2">
    <location>
        <begin position="1918"/>
        <end position="1927"/>
    </location>
</feature>
<feature type="region of interest" description="Disordered" evidence="2">
    <location>
        <begin position="4058"/>
        <end position="4209"/>
    </location>
</feature>
<comment type="caution">
    <text evidence="4">The sequence shown here is derived from an EMBL/GenBank/DDBJ whole genome shotgun (WGS) entry which is preliminary data.</text>
</comment>
<feature type="compositionally biased region" description="Low complexity" evidence="2">
    <location>
        <begin position="5340"/>
        <end position="5351"/>
    </location>
</feature>
<feature type="compositionally biased region" description="Low complexity" evidence="2">
    <location>
        <begin position="2090"/>
        <end position="2099"/>
    </location>
</feature>
<feature type="coiled-coil region" evidence="1">
    <location>
        <begin position="1598"/>
        <end position="1625"/>
    </location>
</feature>
<feature type="compositionally biased region" description="Basic and acidic residues" evidence="2">
    <location>
        <begin position="2929"/>
        <end position="2944"/>
    </location>
</feature>
<feature type="compositionally biased region" description="Low complexity" evidence="2">
    <location>
        <begin position="5249"/>
        <end position="5262"/>
    </location>
</feature>
<feature type="compositionally biased region" description="Polar residues" evidence="2">
    <location>
        <begin position="2992"/>
        <end position="3009"/>
    </location>
</feature>
<feature type="compositionally biased region" description="Polar residues" evidence="2">
    <location>
        <begin position="1964"/>
        <end position="1974"/>
    </location>
</feature>
<accession>A0A835Y3F1</accession>
<feature type="region of interest" description="Disordered" evidence="2">
    <location>
        <begin position="4224"/>
        <end position="4536"/>
    </location>
</feature>
<feature type="compositionally biased region" description="Polar residues" evidence="2">
    <location>
        <begin position="2833"/>
        <end position="2842"/>
    </location>
</feature>
<feature type="compositionally biased region" description="Low complexity" evidence="2">
    <location>
        <begin position="3455"/>
        <end position="3466"/>
    </location>
</feature>
<feature type="region of interest" description="Disordered" evidence="2">
    <location>
        <begin position="5620"/>
        <end position="5644"/>
    </location>
</feature>
<feature type="compositionally biased region" description="Acidic residues" evidence="2">
    <location>
        <begin position="5267"/>
        <end position="5286"/>
    </location>
</feature>
<feature type="compositionally biased region" description="Polar residues" evidence="2">
    <location>
        <begin position="2159"/>
        <end position="2173"/>
    </location>
</feature>
<keyword evidence="5" id="KW-1185">Reference proteome</keyword>
<feature type="compositionally biased region" description="Polar residues" evidence="2">
    <location>
        <begin position="3067"/>
        <end position="3088"/>
    </location>
</feature>
<feature type="compositionally biased region" description="Polar residues" evidence="2">
    <location>
        <begin position="2489"/>
        <end position="2508"/>
    </location>
</feature>
<feature type="compositionally biased region" description="Polar residues" evidence="2">
    <location>
        <begin position="4611"/>
        <end position="4628"/>
    </location>
</feature>
<feature type="region of interest" description="Disordered" evidence="2">
    <location>
        <begin position="4798"/>
        <end position="5409"/>
    </location>
</feature>
<feature type="compositionally biased region" description="Low complexity" evidence="2">
    <location>
        <begin position="1084"/>
        <end position="1103"/>
    </location>
</feature>
<reference evidence="4" key="1">
    <citation type="journal article" date="2020" name="bioRxiv">
        <title>Comparative genomics of Chlamydomonas.</title>
        <authorList>
            <person name="Craig R.J."/>
            <person name="Hasan A.R."/>
            <person name="Ness R.W."/>
            <person name="Keightley P.D."/>
        </authorList>
    </citation>
    <scope>NUCLEOTIDE SEQUENCE</scope>
    <source>
        <strain evidence="4">CCAP 11/70</strain>
    </source>
</reference>
<feature type="region of interest" description="Disordered" evidence="2">
    <location>
        <begin position="983"/>
        <end position="1103"/>
    </location>
</feature>
<proteinExistence type="predicted"/>
<feature type="region of interest" description="Disordered" evidence="2">
    <location>
        <begin position="237"/>
        <end position="372"/>
    </location>
</feature>
<feature type="compositionally biased region" description="Basic residues" evidence="2">
    <location>
        <begin position="2620"/>
        <end position="2631"/>
    </location>
</feature>
<feature type="compositionally biased region" description="Acidic residues" evidence="2">
    <location>
        <begin position="3562"/>
        <end position="3572"/>
    </location>
</feature>
<dbReference type="Pfam" id="PF14309">
    <property type="entry name" value="DUF4378"/>
    <property type="match status" value="1"/>
</dbReference>
<feature type="compositionally biased region" description="Pro residues" evidence="2">
    <location>
        <begin position="4460"/>
        <end position="4470"/>
    </location>
</feature>
<feature type="compositionally biased region" description="Basic and acidic residues" evidence="2">
    <location>
        <begin position="239"/>
        <end position="256"/>
    </location>
</feature>
<keyword evidence="1" id="KW-0175">Coiled coil</keyword>
<feature type="compositionally biased region" description="Low complexity" evidence="2">
    <location>
        <begin position="4929"/>
        <end position="4941"/>
    </location>
</feature>
<feature type="compositionally biased region" description="Acidic residues" evidence="2">
    <location>
        <begin position="2117"/>
        <end position="2133"/>
    </location>
</feature>
<feature type="compositionally biased region" description="Low complexity" evidence="2">
    <location>
        <begin position="3310"/>
        <end position="3364"/>
    </location>
</feature>
<feature type="compositionally biased region" description="Acidic residues" evidence="2">
    <location>
        <begin position="4427"/>
        <end position="4452"/>
    </location>
</feature>
<dbReference type="InterPro" id="IPR025486">
    <property type="entry name" value="DUF4378"/>
</dbReference>
<feature type="compositionally biased region" description="Basic and acidic residues" evidence="2">
    <location>
        <begin position="4750"/>
        <end position="4762"/>
    </location>
</feature>
<feature type="compositionally biased region" description="Polar residues" evidence="2">
    <location>
        <begin position="568"/>
        <end position="588"/>
    </location>
</feature>
<feature type="compositionally biased region" description="Polar residues" evidence="2">
    <location>
        <begin position="4298"/>
        <end position="4309"/>
    </location>
</feature>
<feature type="compositionally biased region" description="Acidic residues" evidence="2">
    <location>
        <begin position="2812"/>
        <end position="2823"/>
    </location>
</feature>
<feature type="compositionally biased region" description="Basic and acidic residues" evidence="2">
    <location>
        <begin position="2232"/>
        <end position="2243"/>
    </location>
</feature>
<feature type="compositionally biased region" description="Low complexity" evidence="2">
    <location>
        <begin position="2650"/>
        <end position="2664"/>
    </location>
</feature>
<feature type="compositionally biased region" description="Low complexity" evidence="2">
    <location>
        <begin position="5011"/>
        <end position="5028"/>
    </location>
</feature>
<feature type="compositionally biased region" description="Polar residues" evidence="2">
    <location>
        <begin position="4069"/>
        <end position="4081"/>
    </location>
</feature>
<feature type="region of interest" description="Disordered" evidence="2">
    <location>
        <begin position="1"/>
        <end position="39"/>
    </location>
</feature>
<sequence>MPAAPAVPAFSRRVAERSWGGDLSSEESFETAPPRRRPQPINAELVKLVASFAPLELAQLKAMEQKARLKKARANALPADSSPLSGGDGESSGGGVTGPDTAMGTATGTETATDPGVHSDPMQEDVPADPAAPMDYSEDPAGAYGAEEAGPYAEMPASAPPPMPPARPASSAPAAPSRHEAPAPRKRSSGGGAAGPRASAAPPKGAVIKRDLNLLPNPVLKTRAETMQRQVAAAQFAHRLHEQHEAARAERERRQQAEQQSMAAQMAADAEAARAAAAHVSHVSNPRPVPIKKKAPAPTAGSASGLHGIQALAAEAAERKPVDPRPWRQNMRRHSTPLGGDAPVGVPPDVGPRAATDAPPPRNVSPGAAAARMRTLDPVARVQLKEFMERKAKEIAARQQAEKQAALDAKTAQLKASKAEMTKARERAHKYAETSKDAPRAPRPAWMDVVPGESTATIGFQRPALARRPPQEQPDFDLVSERSLPHHMSDAMRMEVAERRRQERMHGGGSPTNSRGGRSVLVDDYGHPIDGDEDEFGPQVVRVRDPDHGIPGGGRLYKPGQIRPRPRSASQAGRPTSSNPSARPSQAGNPLPPNRLQVLEMEARMAARKQYEQQLRELQALERRDISRGRDTSRGRDNSRGRSPTAGRKHHSVTRHSRSRSPHKRAKQRTRRSRSGSQGASTQRRAELVSELVAAEQAEQMQARNERQVGDLWDLALQLSARLGALQQGGVPPVQQAWPELPADPQQQQQMLLLQQAQLQQQLAQQQAAAAQQQLAQQQFAQQQQMLAQQQAYEQQLMHQQPAHSAPASMGGAMFGYPPVAVPTGLPMDATLTGMQESPPRDMQFDEGQQVAIDFRSGSDADALPKRARTTPAGSGGGASSRGGATEPASYAVTTALQASLPDAESLQDQSVAGVNVAVGGSIGSAETAGLAPPSLGTMMERVFDVQPTSSVGLQAGSRAPSSAGGDFPGNVGVQASLYTVSVSGRESRRTSGGSGTSIQSRDQDVRPERKGSAPSTSSLQDDESTRQRPFRSTIPVANPPPQPSPSRQVPAAPIIQIPMPPASEQDTVTSGVEPSPGLPYDNAAFSAESADEGASSSSSESAYGERVLTIAELHNMLDDNPVLAQRIELERERERWEEAQQMQEQAEAGHTLRPLAQLLPGGGVDIRPREPVVIVDYSSSSAPSSAPDTPARACETVVTEFEKVNSPIRIRPAQRELLKVQAAKRHEEALEEAIRANVAAQDLATRVEVEEEDPADIPIPKSDDPMSIINLIAHKGRAPARPTIIQLTVPPLQADSATQTHPGVVVAGRDVTVALPGVPASEVLMVPGAKGPELVFMRDLVQPHRQTSPHRPILVKAVKDVGVGTGRPAPSVPQPDFSAAQHMHDSFPPYVLLPSAHPPAAFLSASIGTGAEDYLKEAALRQATLEQAALERAALEQATLDQATLDAERSALEQTLVEQAVRERQASQGSAARREFNLEPLEPIPPLEVPSLRDHVELMEETRPEVQQSRGQVLMDQLARLEELRAAAAAGGARAPASSLRASLGGAAAGLSGGGATGVMGSPPPRPRMVTFVDEPQGPVERVRLAPHELYRQMQDTLKTYEELDAAETELQQLQNARAVAAVQREAHRIAQRLDQTAAAEAQLQMLAQSQADVDAKLQSMEASIRAELRRESTDRVDRERERLDAERERLEAERERERERERDRTDRTLADVANNLSEMATMFVAQLTRNKYAHATVQTTDEVMRDVSPGRSPPSRRTEREIGVQVDAPAAMQPASILRSRSSSPTPPQTSLRPASAPQVPTLTTISASPTKSSLRAPSPQQPAPPQTSLRAGSPTLPAQLPQTSLRQEPVDLLPPRPPSRAGSPGPGPLDLTGVRRQPTASSAGLSVYSEHFEEEEEDTPRVDGPARPGSRKSMRQASRLSSRMSRPESVYEEEFEDYEEDEEAEEVDEDEDLRSRRSRATTRQPSFTASVAESLATAAYSERPSGLRGQASGYSVPESVYEDDFEEDAASRRQPLRSALRQQQSTASIAESIMSEDRRPSSSGRRRSGISAVESVPYTSAGISGESGSYSSVVESIPAVQSSVRFASQRPSSASGARRRRSTAADTIASEPGYTEDFDEGVEEEDEIGEELSGRRRTGTGTVGASSSYAEEVFESGSSPSLHPTRSSLRQPGRHSSSRSTEVEEEELRSDEPQSYSQEVEDESGARTSGSSVRFRQPLATPPKPALVSREKERKARHQEPGGVMSTPTASRATASLVPASSPLDLRAPLEGGLELDDEMMAAYAADAENRMRLEVGVLSDRLNALNAAASAKMKQLDDELMVETQPQRRHALIRTQRLVQVQHDADAADINRQISAVKADYARQQLMLERLYRLAQITSPGVPFGGLAGAGTTPLRPLAGAERVPSPAPAIKSPVKRPATAPAATRGKAPVQTSSSSVLEEQPTGSGSIAEEPSRDRSSMSARIAEEISRLKSASTSIVEEASRYKSTSGSVPDSSRQPATTPGGSIVEEASRYKSTSGSVPESSRPQPSTSAGSISEDASRRPKSTTQSIGEESSRRRSMTQSIAEESSRRRTSGSGSIAEEESLQGDRTGEVRTTGSIASEYSEDYEPPSGAVSRHKLTSRKPSKPGRQTSSVMDDIEESLSQRRTGTGTSGGRSASGVTEEPSGPVATRKRGARRETGSSEDLQGGNSELSVQSADLERQQAELQRMLRKKEKELKDKERRAKLAAKQAAVEKLQAQLAALEKREAKVAAAPAPKPSKKAPAAKPTRGRSSSEIASEPSIQASSAQQAASGSVADEAESAVPESEVPESEVPESEAPESLPEETARTSTIASEGSIRSESRGLRSRSTAGRRRPASGSGSVTESVAYSGAGEGRASEEASYSEESRTAAESGSRVRSSGAPSVTSSEERAAQRVSALHKAVKAKEKELKRLQRKAEEDALQQRLKDLEAAEKALKSQPAAKPPKAPAAAAAPAPSQRKPAAPASGPSTAYSESFDRSASGTIYTAPPGGQSSSSMPEEMASGSKGDSGAIRPFSASGTGSIPDERSSGSLRPAARGPQPVSRSSSIAEEGSQTGLGVSRSSVPPAAQPSDVYSEESFEEGSTHYGASAVREDSEIADELPSEATSAEAGGVTALEPIDEEEAGARSGSVRSRGHSTVGRTASSAEDEDVQEVDFGSEDEDLPGMGPTASRSVVDEVEDLEAEEEEEDLEPQEEAGVEEEEEEKTEEEEEERIAVQEASSEAYDEEYESYQEPVVAVSAEPSPEPSAQYSPEASASVGDEVEDAAARMALAAEGSSASIEHFDAPVASPSASPTASIRSARSSSAKSASIARSASAKSASVKSASIRSASIHSARLSAEPSEELPMPAAVRPAQPGGFNLRDLTATGESGPSHAPSVDSGEFGGVQAPSAPSSRAQAPSVEEFLTEPGSSRGSAAPSIHSDDLGVTAIAAEPSAAAPEPSTLYSEEEPFAVQQRSLSGSEVEETASVSGGRALAEEPSVSSALSAAPSRRSGASALAPQPSDSAAGEEEEEVRELELEYSEDLAQPSSIKAASEAEVQELEVEYTDDLAQPSSVKAASDEEEEDEPVILHSRLSSDEEDEELMVVHEHSGSASEEEAEEELMVVHEHSGSASEEEAEEEPFVAQERSRSASEEEAEVQELEVEYTDDLAQPSSVKAASEEPSEEPLAVREHSRSAATEEASEEPFAVQEHAHSASEQGSIEVEDVEELAGPASITAATDEASEEPFIVHEHSRSASEQGSIEVDDMEELAGPASITAATEEASEEPFVVQQRSRSASPEASYEVEYEEEAGNAASITAATEEAEEEPLVVQEHSRSVTQEASEEPFVVQEHSRSASEQRSIEVEDVEELAGPVSITAATEEASEEPFVVQEHTRSGSEAPEEEASEEPFVVQQRSRSASPEASYEVEYEEEAGNAASVTAATEEAEEEPLVVQEHAGSSAAGSVAGSVAAEEEPEVTAATSLAPAEELSEEPFIIQEHRGTSESEGAEVEEDQYEEDLEVDYEVDAAEETIVEATGLGDEYTEDFGSAAEVVHEASEVGSSRPPAQQASTVSTATYDEDFEETEASGALPAGGTTLDRTTLSVVEEEAEGSPRPDATASNLYSETFPSAGAHTADSDAALAAAPAAERSAGSAAYAPSEEPSEVEEVEVEELEVADVEYSGEEPEPDEELHFGTTSGTPVGPVLAAASAPIGLEVSQRYGPAAGSSGSGAYSEDFGEGDVVEEAEVEAVEAGEEELEAPAPAAAEPSEAAPTPAAAQPESEGSAFSVEDSLKSGTVSSETSANEPLAAAVPPPPAEEASQLAKEPSTAAAAPSAQGEEEEEELEVAEVVEEYSDEFAAAPGDLEAEGSEASAARALPPAADAATIVSHPISQPPSPPVGSDDEGAGEAESPERAEPAGLSGEEEEEVEEVVEEEEIEEAGEEDLDLSDLGLEAVPPPPPPPPLQPAGSDSEAEDEGEARTGAGAGPSEPGAARSTLGGEASSSTLPGPEMEESGLIVVPGASGRSIRQTRQIESKIWRDRESLLGLDDDEEPIEGDLDLLDMSMTAGEGAGGLLEMLGVDVIEESSSMTPSQSFRIRTAGDPLASASSGGSPFTPTLRSSLSHRLATLQEQREGEETEASSEALSPPRPRRLTEVDEMEEQPSDIGESPRREVPDAAGEEEEEEAFEVEDVEEVVELEAGGEEEDEEGPFKQPVQHELPPKHEEEEEEHEAPTAAAAPPAATRESSEHPCEPHHMEAPGAGSEAGSHEPDHDLYASAMAAVASDDLEEYAAAFESAAIDEEDEEEALAAMSHASGSDLAELRVHVEAESEEEEAAAPPAAEASQRSGPEAEPSELEEASESPEASVIEDEELEDVEEEPETARVNPFSVDESIDRMPALTPVGSTPPPVPLHTLLSREPPSESPAEQAPEAGAAAEAEEEGQPHSAAGAVEPTSPTVSSPRSERSGIKEETSLGPLPRSGLGADSESDDGQGLEYRALYARPAEEPATPVAPEAEPAAAAPAAPEPEEDSSGGLRRSGLLEQLRAIAGSDDEQEERAVSPSGRPSVSGLQPAFQALLDQPDDTDVPKGDFESEIEEMLAASRSKSRLQSPYHSRDWGADSETATPEGVTPYSLSARASLAGSPFQPAVPSPPDSAGGAEEVEEEVEQAAEEEPSRDQIVDEITESTMKGLMADALNTMVGPGAPPSISTAPAQLTSPRGASSPRGPVQLLTQPRHRLAHATSAEEAQIEAAAATKPPAEEPVAEEPEEEEEEEYEDDLEAPSDSGGSGKEPAAERSGGSGAEGEASISMSAGDLEGDIELEEEVVEEEPQASMDLPSPLPSDSDSIGSPRRPTYEPPGASKLSAASVPGGALVPERSDRDLAKQTSDEGAGGVGLTSDEDLGWGGVEEETDLDDSWQPDVSGLIAPEMDQAAIERENAPAVSTAPEAVAGYVEQVLEQFMEGRPEFILPGTEPLSLEGFLAQERRLVDASEAQHIHNKMVYDAVNEALLGIYRAANRVQLAQPWLAKSRVVKPLPSPAEMAAQVQKQIKAWSAMRMRDPAEIDKVLAADAQEDEKAWADTAVEEAEVLRETAEAIWADLIADTAAVVAGLEEALSGPSSSAGGAGPGAPPMRRRLAPV</sequence>
<evidence type="ECO:0000256" key="2">
    <source>
        <dbReference type="SAM" id="MobiDB-lite"/>
    </source>
</evidence>
<feature type="compositionally biased region" description="Acidic residues" evidence="2">
    <location>
        <begin position="4803"/>
        <end position="4812"/>
    </location>
</feature>
<feature type="compositionally biased region" description="Low complexity" evidence="2">
    <location>
        <begin position="140"/>
        <end position="157"/>
    </location>
</feature>
<feature type="compositionally biased region" description="Gly residues" evidence="2">
    <location>
        <begin position="86"/>
        <end position="97"/>
    </location>
</feature>
<evidence type="ECO:0000259" key="3">
    <source>
        <dbReference type="Pfam" id="PF14309"/>
    </source>
</evidence>
<feature type="compositionally biased region" description="Polar residues" evidence="2">
    <location>
        <begin position="2023"/>
        <end position="2032"/>
    </location>
</feature>
<feature type="region of interest" description="Disordered" evidence="2">
    <location>
        <begin position="1668"/>
        <end position="1708"/>
    </location>
</feature>
<feature type="compositionally biased region" description="Acidic residues" evidence="2">
    <location>
        <begin position="4166"/>
        <end position="4194"/>
    </location>
</feature>
<dbReference type="EMBL" id="JAEHOE010000049">
    <property type="protein sequence ID" value="KAG2491840.1"/>
    <property type="molecule type" value="Genomic_DNA"/>
</dbReference>
<dbReference type="PANTHER" id="PTHR34491:SF74">
    <property type="entry name" value="DUF4456 DOMAIN-CONTAINING PROTEIN"/>
    <property type="match status" value="1"/>
</dbReference>
<evidence type="ECO:0000256" key="1">
    <source>
        <dbReference type="SAM" id="Coils"/>
    </source>
</evidence>
<feature type="compositionally biased region" description="Basic and acidic residues" evidence="2">
    <location>
        <begin position="2456"/>
        <end position="2474"/>
    </location>
</feature>
<feature type="compositionally biased region" description="Polar residues" evidence="2">
    <location>
        <begin position="1801"/>
        <end position="1818"/>
    </location>
</feature>
<feature type="compositionally biased region" description="Acidic residues" evidence="2">
    <location>
        <begin position="4683"/>
        <end position="4713"/>
    </location>
</feature>
<evidence type="ECO:0000313" key="4">
    <source>
        <dbReference type="EMBL" id="KAG2491840.1"/>
    </source>
</evidence>
<feature type="region of interest" description="Disordered" evidence="2">
    <location>
        <begin position="3782"/>
        <end position="4020"/>
    </location>
</feature>
<feature type="region of interest" description="Disordered" evidence="2">
    <location>
        <begin position="2402"/>
        <end position="3287"/>
    </location>
</feature>
<feature type="region of interest" description="Disordered" evidence="2">
    <location>
        <begin position="1741"/>
        <end position="2261"/>
    </location>
</feature>
<feature type="compositionally biased region" description="Acidic residues" evidence="2">
    <location>
        <begin position="4342"/>
        <end position="4360"/>
    </location>
</feature>
<feature type="region of interest" description="Disordered" evidence="2">
    <location>
        <begin position="3307"/>
        <end position="3766"/>
    </location>
</feature>
<feature type="compositionally biased region" description="Low complexity" evidence="2">
    <location>
        <begin position="3962"/>
        <end position="3975"/>
    </location>
</feature>
<feature type="compositionally biased region" description="Basic residues" evidence="2">
    <location>
        <begin position="647"/>
        <end position="674"/>
    </location>
</feature>
<feature type="compositionally biased region" description="Basic and acidic residues" evidence="2">
    <location>
        <begin position="1002"/>
        <end position="1012"/>
    </location>
</feature>
<feature type="compositionally biased region" description="Low complexity" evidence="2">
    <location>
        <begin position="4374"/>
        <end position="4389"/>
    </location>
</feature>
<feature type="compositionally biased region" description="Low complexity" evidence="2">
    <location>
        <begin position="3501"/>
        <end position="3524"/>
    </location>
</feature>
<feature type="compositionally biased region" description="Low complexity" evidence="2">
    <location>
        <begin position="1775"/>
        <end position="1796"/>
    </location>
</feature>
<feature type="compositionally biased region" description="Basic and acidic residues" evidence="2">
    <location>
        <begin position="2950"/>
        <end position="2961"/>
    </location>
</feature>
<feature type="region of interest" description="Disordered" evidence="2">
    <location>
        <begin position="65"/>
        <end position="209"/>
    </location>
</feature>
<feature type="compositionally biased region" description="Polar residues" evidence="2">
    <location>
        <begin position="2901"/>
        <end position="2912"/>
    </location>
</feature>
<dbReference type="PANTHER" id="PTHR34491">
    <property type="entry name" value="A-TYPE INCLUSION PROTEIN, PUTATIVE-RELATED"/>
    <property type="match status" value="1"/>
</dbReference>
<feature type="compositionally biased region" description="Acidic residues" evidence="2">
    <location>
        <begin position="5320"/>
        <end position="5335"/>
    </location>
</feature>
<feature type="compositionally biased region" description="Polar residues" evidence="2">
    <location>
        <begin position="2435"/>
        <end position="2451"/>
    </location>
</feature>
<feature type="compositionally biased region" description="Acidic residues" evidence="2">
    <location>
        <begin position="4240"/>
        <end position="4263"/>
    </location>
</feature>
<feature type="region of interest" description="Disordered" evidence="2">
    <location>
        <begin position="619"/>
        <end position="687"/>
    </location>
</feature>
<feature type="compositionally biased region" description="Acidic residues" evidence="2">
    <location>
        <begin position="3171"/>
        <end position="3188"/>
    </location>
</feature>
<feature type="compositionally biased region" description="Low complexity" evidence="2">
    <location>
        <begin position="4264"/>
        <end position="4287"/>
    </location>
</feature>
<feature type="compositionally biased region" description="Low complexity" evidence="2">
    <location>
        <begin position="2063"/>
        <end position="2080"/>
    </location>
</feature>
<dbReference type="OrthoDB" id="540727at2759"/>
<feature type="compositionally biased region" description="Basic and acidic residues" evidence="2">
    <location>
        <begin position="316"/>
        <end position="326"/>
    </location>
</feature>
<feature type="region of interest" description="Disordered" evidence="2">
    <location>
        <begin position="857"/>
        <end position="887"/>
    </location>
</feature>
<feature type="region of interest" description="Disordered" evidence="2">
    <location>
        <begin position="4593"/>
        <end position="4785"/>
    </location>
</feature>
<feature type="compositionally biased region" description="Polar residues" evidence="2">
    <location>
        <begin position="4123"/>
        <end position="4132"/>
    </location>
</feature>
<feature type="compositionally biased region" description="Acidic residues" evidence="2">
    <location>
        <begin position="4857"/>
        <end position="4885"/>
    </location>
</feature>
<feature type="compositionally biased region" description="Low complexity" evidence="2">
    <location>
        <begin position="5308"/>
        <end position="5319"/>
    </location>
</feature>
<feature type="compositionally biased region" description="Pro residues" evidence="2">
    <location>
        <begin position="158"/>
        <end position="167"/>
    </location>
</feature>
<feature type="compositionally biased region" description="Basic and acidic residues" evidence="2">
    <location>
        <begin position="5381"/>
        <end position="5392"/>
    </location>
</feature>
<feature type="compositionally biased region" description="Basic and acidic residues" evidence="2">
    <location>
        <begin position="4967"/>
        <end position="4977"/>
    </location>
</feature>
<feature type="compositionally biased region" description="Basic and acidic residues" evidence="2">
    <location>
        <begin position="417"/>
        <end position="440"/>
    </location>
</feature>
<protein>
    <recommendedName>
        <fullName evidence="3">DUF4378 domain-containing protein</fullName>
    </recommendedName>
</protein>
<feature type="compositionally biased region" description="Polar residues" evidence="2">
    <location>
        <begin position="2518"/>
        <end position="2539"/>
    </location>
</feature>
<feature type="compositionally biased region" description="Basic and acidic residues" evidence="2">
    <location>
        <begin position="619"/>
        <end position="640"/>
    </location>
</feature>
<feature type="compositionally biased region" description="Acidic residues" evidence="2">
    <location>
        <begin position="1933"/>
        <end position="1955"/>
    </location>
</feature>
<feature type="compositionally biased region" description="Low complexity" evidence="2">
    <location>
        <begin position="2766"/>
        <end position="2811"/>
    </location>
</feature>
<feature type="compositionally biased region" description="Acidic residues" evidence="2">
    <location>
        <begin position="3658"/>
        <end position="3672"/>
    </location>
</feature>
<gene>
    <name evidence="4" type="ORF">HYH03_009796</name>
</gene>
<feature type="compositionally biased region" description="Acidic residues" evidence="2">
    <location>
        <begin position="4011"/>
        <end position="4020"/>
    </location>
</feature>
<name>A0A835Y3F1_9CHLO</name>
<feature type="compositionally biased region" description="Polar residues" evidence="2">
    <location>
        <begin position="2687"/>
        <end position="2701"/>
    </location>
</feature>
<feature type="compositionally biased region" description="Low complexity" evidence="2">
    <location>
        <begin position="4134"/>
        <end position="4165"/>
    </location>
</feature>
<feature type="compositionally biased region" description="Low complexity" evidence="2">
    <location>
        <begin position="3412"/>
        <end position="3425"/>
    </location>
</feature>
<feature type="compositionally biased region" description="Low complexity" evidence="2">
    <location>
        <begin position="257"/>
        <end position="279"/>
    </location>
</feature>
<feature type="compositionally biased region" description="Basic and acidic residues" evidence="2">
    <location>
        <begin position="2718"/>
        <end position="2729"/>
    </location>
</feature>
<feature type="compositionally biased region" description="Acidic residues" evidence="2">
    <location>
        <begin position="3201"/>
        <end position="3237"/>
    </location>
</feature>
<feature type="compositionally biased region" description="Basic and acidic residues" evidence="2">
    <location>
        <begin position="3856"/>
        <end position="3868"/>
    </location>
</feature>